<proteinExistence type="predicted"/>
<accession>A0A7C1ZSS7</accession>
<protein>
    <submittedName>
        <fullName evidence="2">Alpha-E domain-containing protein</fullName>
    </submittedName>
</protein>
<name>A0A7C1ZSS7_9GAMM</name>
<organism evidence="2">
    <name type="scientific">Methylophaga aminisulfidivorans</name>
    <dbReference type="NCBI Taxonomy" id="230105"/>
    <lineage>
        <taxon>Bacteria</taxon>
        <taxon>Pseudomonadati</taxon>
        <taxon>Pseudomonadota</taxon>
        <taxon>Gammaproteobacteria</taxon>
        <taxon>Thiotrichales</taxon>
        <taxon>Piscirickettsiaceae</taxon>
        <taxon>Methylophaga</taxon>
    </lineage>
</organism>
<gene>
    <name evidence="2" type="ORF">ENI26_02735</name>
</gene>
<evidence type="ECO:0000313" key="2">
    <source>
        <dbReference type="EMBL" id="HEC73269.1"/>
    </source>
</evidence>
<feature type="domain" description="DUF403" evidence="1">
    <location>
        <begin position="2"/>
        <end position="200"/>
    </location>
</feature>
<dbReference type="PANTHER" id="PTHR34595">
    <property type="entry name" value="BLR5612 PROTEIN"/>
    <property type="match status" value="1"/>
</dbReference>
<evidence type="ECO:0000259" key="1">
    <source>
        <dbReference type="Pfam" id="PF04168"/>
    </source>
</evidence>
<feature type="non-terminal residue" evidence="2">
    <location>
        <position position="1"/>
    </location>
</feature>
<dbReference type="InterPro" id="IPR051680">
    <property type="entry name" value="ATP-dep_Glu-Cys_Ligase-2"/>
</dbReference>
<dbReference type="Pfam" id="PF04168">
    <property type="entry name" value="Alpha-E"/>
    <property type="match status" value="1"/>
</dbReference>
<dbReference type="Proteomes" id="UP000886384">
    <property type="component" value="Unassembled WGS sequence"/>
</dbReference>
<dbReference type="AlphaFoldDB" id="A0A7C1ZSS7"/>
<sequence length="207" mass="23848">EQVNELNLLVKSELSSIGNRRRRQKLLLTIMESCQCIWGMISNHMSRNFAYDFLQVAKYLERADMTSRILELTSMLVSDKRSEALGQNEGLFWATLLRVINAQQMYIQSNNSSLKAKKVLAFLIKDEVFPRSLNYSLKAVGHYLSYLPKGNELVAEQIALLESMQTYSNEKHPPENIRPMMDALQVKLTQLSGQIISTWFYPDYSSK</sequence>
<dbReference type="PANTHER" id="PTHR34595:SF7">
    <property type="entry name" value="SLL1039 PROTEIN"/>
    <property type="match status" value="1"/>
</dbReference>
<dbReference type="EMBL" id="DRHY01000062">
    <property type="protein sequence ID" value="HEC73269.1"/>
    <property type="molecule type" value="Genomic_DNA"/>
</dbReference>
<comment type="caution">
    <text evidence="2">The sequence shown here is derived from an EMBL/GenBank/DDBJ whole genome shotgun (WGS) entry which is preliminary data.</text>
</comment>
<reference evidence="2" key="1">
    <citation type="journal article" date="2020" name="mSystems">
        <title>Genome- and Community-Level Interaction Insights into Carbon Utilization and Element Cycling Functions of Hydrothermarchaeota in Hydrothermal Sediment.</title>
        <authorList>
            <person name="Zhou Z."/>
            <person name="Liu Y."/>
            <person name="Xu W."/>
            <person name="Pan J."/>
            <person name="Luo Z.H."/>
            <person name="Li M."/>
        </authorList>
    </citation>
    <scope>NUCLEOTIDE SEQUENCE [LARGE SCALE GENOMIC DNA]</scope>
    <source>
        <strain evidence="2">HyVt-380</strain>
    </source>
</reference>
<dbReference type="InterPro" id="IPR007296">
    <property type="entry name" value="DUF403"/>
</dbReference>